<evidence type="ECO:0000313" key="1">
    <source>
        <dbReference type="EMBL" id="KEQ02522.1"/>
    </source>
</evidence>
<dbReference type="RefSeq" id="WP_037169737.1">
    <property type="nucleotide sequence ID" value="NZ_JOKI01000044.1"/>
</dbReference>
<proteinExistence type="predicted"/>
<accession>A0A922T9E8</accession>
<dbReference type="Proteomes" id="UP000052167">
    <property type="component" value="Unassembled WGS sequence"/>
</dbReference>
<reference evidence="1 2" key="1">
    <citation type="submission" date="2014-06" db="EMBL/GenBank/DDBJ databases">
        <title>Rhizobium pelagicum/R2-400B4.</title>
        <authorList>
            <person name="Kimes N.E."/>
            <person name="Lopez-Perez M."/>
        </authorList>
    </citation>
    <scope>NUCLEOTIDE SEQUENCE [LARGE SCALE GENOMIC DNA]</scope>
    <source>
        <strain evidence="1 2">R2-400B4</strain>
    </source>
</reference>
<keyword evidence="2" id="KW-1185">Reference proteome</keyword>
<sequence length="95" mass="10677">MRDDKVTGELVFDIQTGLGRTDIPEYDLLRMVGMGAVLAAHIKSFPDIPYEKLRLVSEHFFNIPSYALKSVVELLAEVELIRIDKTGTTINKIVT</sequence>
<protein>
    <submittedName>
        <fullName evidence="1">Uncharacterized protein</fullName>
    </submittedName>
</protein>
<dbReference type="EMBL" id="JOKJ01000050">
    <property type="protein sequence ID" value="KEQ02522.1"/>
    <property type="molecule type" value="Genomic_DNA"/>
</dbReference>
<comment type="caution">
    <text evidence="1">The sequence shown here is derived from an EMBL/GenBank/DDBJ whole genome shotgun (WGS) entry which is preliminary data.</text>
</comment>
<evidence type="ECO:0000313" key="2">
    <source>
        <dbReference type="Proteomes" id="UP000052167"/>
    </source>
</evidence>
<name>A0A922T9E8_9HYPH</name>
<dbReference type="AlphaFoldDB" id="A0A922T9E8"/>
<dbReference type="OrthoDB" id="7783360at2"/>
<gene>
    <name evidence="1" type="ORF">GV68_21805</name>
</gene>
<organism evidence="1 2">
    <name type="scientific">Pseudorhizobium pelagicum</name>
    <dbReference type="NCBI Taxonomy" id="1509405"/>
    <lineage>
        <taxon>Bacteria</taxon>
        <taxon>Pseudomonadati</taxon>
        <taxon>Pseudomonadota</taxon>
        <taxon>Alphaproteobacteria</taxon>
        <taxon>Hyphomicrobiales</taxon>
        <taxon>Rhizobiaceae</taxon>
        <taxon>Rhizobium/Agrobacterium group</taxon>
        <taxon>Pseudorhizobium</taxon>
    </lineage>
</organism>